<evidence type="ECO:0000256" key="1">
    <source>
        <dbReference type="SAM" id="MobiDB-lite"/>
    </source>
</evidence>
<feature type="region of interest" description="Disordered" evidence="1">
    <location>
        <begin position="87"/>
        <end position="107"/>
    </location>
</feature>
<evidence type="ECO:0000313" key="2">
    <source>
        <dbReference type="EMBL" id="WVT04629.1"/>
    </source>
</evidence>
<evidence type="ECO:0000313" key="3">
    <source>
        <dbReference type="Proteomes" id="UP001432360"/>
    </source>
</evidence>
<dbReference type="EMBL" id="CP133148">
    <property type="protein sequence ID" value="WVT04629.1"/>
    <property type="molecule type" value="Genomic_DNA"/>
</dbReference>
<feature type="compositionally biased region" description="Pro residues" evidence="1">
    <location>
        <begin position="159"/>
        <end position="168"/>
    </location>
</feature>
<accession>A0ABZ2BGN7</accession>
<reference evidence="2" key="1">
    <citation type="submission" date="2023-08" db="EMBL/GenBank/DDBJ databases">
        <title>Complete genome sequence of Sinorhizobium chiapanecum ITTG S70 isolated from Acaciella angustissima nodules in Chiapas-Mexico.</title>
        <authorList>
            <person name="Rincon-Rosales R."/>
            <person name="Rogel M.A."/>
            <person name="Rincon-Medina C.I."/>
            <person name="Guerrero G."/>
            <person name="Manzano-Gomez L.A."/>
            <person name="Lopez-Lopez A."/>
            <person name="Rincon Molina F.A."/>
            <person name="Martinez-Romero E."/>
        </authorList>
    </citation>
    <scope>NUCLEOTIDE SEQUENCE</scope>
    <source>
        <strain evidence="2">ITTG S70</strain>
    </source>
</reference>
<dbReference type="Pfam" id="PF07120">
    <property type="entry name" value="DUF1376"/>
    <property type="match status" value="1"/>
</dbReference>
<protein>
    <submittedName>
        <fullName evidence="2">DUF1376 domain-containing protein</fullName>
    </submittedName>
</protein>
<organism evidence="2 3">
    <name type="scientific">Sinorhizobium chiapasense</name>
    <dbReference type="NCBI Taxonomy" id="501572"/>
    <lineage>
        <taxon>Bacteria</taxon>
        <taxon>Pseudomonadati</taxon>
        <taxon>Pseudomonadota</taxon>
        <taxon>Alphaproteobacteria</taxon>
        <taxon>Hyphomicrobiales</taxon>
        <taxon>Rhizobiaceae</taxon>
        <taxon>Sinorhizobium/Ensifer group</taxon>
        <taxon>Sinorhizobium</taxon>
    </lineage>
</organism>
<name>A0ABZ2BGN7_9HYPH</name>
<dbReference type="Proteomes" id="UP001432360">
    <property type="component" value="Chromosome"/>
</dbReference>
<sequence>MSARPFMQLYVSDFIGDTLHLSTEQIGAYMLLLMAMWNAGGRLPSDDAKLARVARVSLKKWKSMAAELMPFFDVDGDDIVHGRLTEELQKSERKSQSRAAAGSKGGTAKSLKYKKALLANAMLMPQHFPDTIYNKKNTHTFPYAETAGEQMAVSRSPQVAPPPDPLRPPQRLLNPPPDGDHSRLVAALGRRATGRSELDSLISATRRRRH</sequence>
<gene>
    <name evidence="2" type="ORF">RB548_04245</name>
</gene>
<dbReference type="RefSeq" id="WP_331373790.1">
    <property type="nucleotide sequence ID" value="NZ_CP133148.1"/>
</dbReference>
<dbReference type="InterPro" id="IPR010781">
    <property type="entry name" value="DUF1376"/>
</dbReference>
<feature type="compositionally biased region" description="Low complexity" evidence="1">
    <location>
        <begin position="97"/>
        <end position="107"/>
    </location>
</feature>
<feature type="region of interest" description="Disordered" evidence="1">
    <location>
        <begin position="149"/>
        <end position="210"/>
    </location>
</feature>
<proteinExistence type="predicted"/>
<keyword evidence="3" id="KW-1185">Reference proteome</keyword>